<proteinExistence type="predicted"/>
<dbReference type="EMBL" id="KZ820507">
    <property type="protein sequence ID" value="PWN47197.1"/>
    <property type="molecule type" value="Genomic_DNA"/>
</dbReference>
<name>A0ACD0NN34_9BASI</name>
<protein>
    <submittedName>
        <fullName evidence="1">DNA replication factor C, large subunit</fullName>
    </submittedName>
</protein>
<evidence type="ECO:0000313" key="1">
    <source>
        <dbReference type="EMBL" id="PWN47197.1"/>
    </source>
</evidence>
<sequence length="970" mass="106194">MAPPKKSSSAPNLPKGQSSLSTFFGAKPSSAPSTKQPRSSPPPPPPKSQPKGTIRQPPSPKKEAYSQSSATSSRYFKSKSDLTGSKASEPVVIDDSDDGDEEERQPPKSKSKTRPKTQVVENPIPKRKKAIESDSELSDEDVSERTKRKKKNNGGTQSNPPPVQQKRKTEQTASSSSSSSSSSSGQRSRSSKKVINYVEDEDDEDGNEDEPAPKIKATQVKKAAPPIKASSAPKKKEEPAEVKAQVTEKAEDTKPKKPTFRELQARKSAGPINPGSKEVPVGAPNCLAGLTIVFTGELESLGREESVELAKRYGAKVTGAPSSKTSYVVVGENAGPKKLDQIKKNKIATLTEDEFLDLIRTRGAGQIDEKTKKKLAEEEKKIKEVAKEMGAPAASSGPVDTTGMLWTVKYAPRNVKDLVGNKTNIEKLQQWLRAWPKSLECNFKKPGPHATNTFRAVLISGGPGIGKTTAAHLIAKTEGYTPIELNASDARSKKLVESYLKDTINNTSLDGWYSGGKVDRSVVASGVQISDRTVLIMDEVDGMSGGDRGGVGAINALIKKTKIPIICICNDRKNPKMRPFESTCANLTWRKPETPAIKSRLMSIAFREKLKIPGEVMQQLIESAQNDIRSVINMLSTWKLSNDSMSFDEGKELGNSNAKPGMHTPFTLYSELSSPYMFSHTSKKTLNDKTDLYFQDHAIVPLMVAENYLKSRPVLAQKEGNEQLRSLKHLELASKAAESISDGDMIDKMIHGPQQHWSLMPLHGIASTVRPCSYTYGPNMNGFPSFPSWLGQNSKQTRLSRAVVDIQTRMRLSCSGSRHDVRQHYLPAMFPLMVEPLIKDGSDGIEDVISFMDDYYLTIEDRDAILELGLEPNNGEAMVKKVATAVKTSFTRKYNSTSHPIAFNKGIETGGAKAKQLKADTDVPDLEDVPEEDDQDVPDDVSVESEDDLSKDKLVKRPKTSLSKGKRKKV</sequence>
<accession>A0ACD0NN34</accession>
<reference evidence="1 2" key="1">
    <citation type="journal article" date="2018" name="Mol. Biol. Evol.">
        <title>Broad Genomic Sampling Reveals a Smut Pathogenic Ancestry of the Fungal Clade Ustilaginomycotina.</title>
        <authorList>
            <person name="Kijpornyongpan T."/>
            <person name="Mondo S.J."/>
            <person name="Barry K."/>
            <person name="Sandor L."/>
            <person name="Lee J."/>
            <person name="Lipzen A."/>
            <person name="Pangilinan J."/>
            <person name="LaButti K."/>
            <person name="Hainaut M."/>
            <person name="Henrissat B."/>
            <person name="Grigoriev I.V."/>
            <person name="Spatafora J.W."/>
            <person name="Aime M.C."/>
        </authorList>
    </citation>
    <scope>NUCLEOTIDE SEQUENCE [LARGE SCALE GENOMIC DNA]</scope>
    <source>
        <strain evidence="1 2">SA 807</strain>
    </source>
</reference>
<organism evidence="1 2">
    <name type="scientific">Violaceomyces palustris</name>
    <dbReference type="NCBI Taxonomy" id="1673888"/>
    <lineage>
        <taxon>Eukaryota</taxon>
        <taxon>Fungi</taxon>
        <taxon>Dikarya</taxon>
        <taxon>Basidiomycota</taxon>
        <taxon>Ustilaginomycotina</taxon>
        <taxon>Ustilaginomycetes</taxon>
        <taxon>Violaceomycetales</taxon>
        <taxon>Violaceomycetaceae</taxon>
        <taxon>Violaceomyces</taxon>
    </lineage>
</organism>
<evidence type="ECO:0000313" key="2">
    <source>
        <dbReference type="Proteomes" id="UP000245626"/>
    </source>
</evidence>
<keyword evidence="2" id="KW-1185">Reference proteome</keyword>
<dbReference type="Proteomes" id="UP000245626">
    <property type="component" value="Unassembled WGS sequence"/>
</dbReference>
<gene>
    <name evidence="1" type="ORF">IE53DRAFT_321644</name>
</gene>